<organism evidence="2 3">
    <name type="scientific">Amphibacillus marinus</name>
    <dbReference type="NCBI Taxonomy" id="872970"/>
    <lineage>
        <taxon>Bacteria</taxon>
        <taxon>Bacillati</taxon>
        <taxon>Bacillota</taxon>
        <taxon>Bacilli</taxon>
        <taxon>Bacillales</taxon>
        <taxon>Bacillaceae</taxon>
        <taxon>Amphibacillus</taxon>
    </lineage>
</organism>
<dbReference type="AlphaFoldDB" id="A0A1H8IER0"/>
<dbReference type="PROSITE" id="PS51257">
    <property type="entry name" value="PROKAR_LIPOPROTEIN"/>
    <property type="match status" value="1"/>
</dbReference>
<keyword evidence="1" id="KW-1133">Transmembrane helix</keyword>
<reference evidence="2 3" key="1">
    <citation type="submission" date="2016-10" db="EMBL/GenBank/DDBJ databases">
        <authorList>
            <person name="de Groot N.N."/>
        </authorList>
    </citation>
    <scope>NUCLEOTIDE SEQUENCE [LARGE SCALE GENOMIC DNA]</scope>
    <source>
        <strain evidence="2 3">CGMCC 1.10434</strain>
    </source>
</reference>
<evidence type="ECO:0008006" key="4">
    <source>
        <dbReference type="Google" id="ProtNLM"/>
    </source>
</evidence>
<dbReference type="Proteomes" id="UP000199300">
    <property type="component" value="Unassembled WGS sequence"/>
</dbReference>
<keyword evidence="3" id="KW-1185">Reference proteome</keyword>
<feature type="transmembrane region" description="Helical" evidence="1">
    <location>
        <begin position="7"/>
        <end position="25"/>
    </location>
</feature>
<dbReference type="EMBL" id="FODJ01000001">
    <property type="protein sequence ID" value="SEN66739.1"/>
    <property type="molecule type" value="Genomic_DNA"/>
</dbReference>
<name>A0A1H8IER0_9BACI</name>
<gene>
    <name evidence="2" type="ORF">SAMN04488134_101595</name>
</gene>
<evidence type="ECO:0000256" key="1">
    <source>
        <dbReference type="SAM" id="Phobius"/>
    </source>
</evidence>
<proteinExistence type="predicted"/>
<sequence>MNHKSNMIIPLIASIGIGCATYYSMRHNGNFHPFQQMSQMMKGSMK</sequence>
<evidence type="ECO:0000313" key="3">
    <source>
        <dbReference type="Proteomes" id="UP000199300"/>
    </source>
</evidence>
<keyword evidence="1" id="KW-0472">Membrane</keyword>
<accession>A0A1H8IER0</accession>
<dbReference type="RefSeq" id="WP_177178175.1">
    <property type="nucleotide sequence ID" value="NZ_FODJ01000001.1"/>
</dbReference>
<keyword evidence="1" id="KW-0812">Transmembrane</keyword>
<protein>
    <recommendedName>
        <fullName evidence="4">Lipoprotein</fullName>
    </recommendedName>
</protein>
<evidence type="ECO:0000313" key="2">
    <source>
        <dbReference type="EMBL" id="SEN66739.1"/>
    </source>
</evidence>
<dbReference type="STRING" id="872970.SAMN04488134_101595"/>